<evidence type="ECO:0000256" key="1">
    <source>
        <dbReference type="SAM" id="MobiDB-lite"/>
    </source>
</evidence>
<reference evidence="2 3" key="1">
    <citation type="journal article" date="2013" name="Nat. Genet.">
        <title>The genome of the hydatid tapeworm Echinococcus granulosus.</title>
        <authorList>
            <person name="Zheng H."/>
            <person name="Zhang W."/>
            <person name="Zhang L."/>
            <person name="Zhang Z."/>
            <person name="Li J."/>
            <person name="Lu G."/>
            <person name="Zhu Y."/>
            <person name="Wang Y."/>
            <person name="Huang Y."/>
            <person name="Liu J."/>
            <person name="Kang H."/>
            <person name="Chen J."/>
            <person name="Wang L."/>
            <person name="Chen A."/>
            <person name="Yu S."/>
            <person name="Gao Z."/>
            <person name="Jin L."/>
            <person name="Gu W."/>
            <person name="Wang Z."/>
            <person name="Zhao L."/>
            <person name="Shi B."/>
            <person name="Wen H."/>
            <person name="Lin R."/>
            <person name="Jones M.K."/>
            <person name="Brejova B."/>
            <person name="Vinar T."/>
            <person name="Zhao G."/>
            <person name="McManus D.P."/>
            <person name="Chen Z."/>
            <person name="Zhou Y."/>
            <person name="Wang S."/>
        </authorList>
    </citation>
    <scope>NUCLEOTIDE SEQUENCE [LARGE SCALE GENOMIC DNA]</scope>
</reference>
<dbReference type="OrthoDB" id="6259220at2759"/>
<keyword evidence="3" id="KW-1185">Reference proteome</keyword>
<dbReference type="GeneID" id="36342357"/>
<dbReference type="CTD" id="36342357"/>
<dbReference type="Proteomes" id="UP000019149">
    <property type="component" value="Unassembled WGS sequence"/>
</dbReference>
<gene>
    <name evidence="2" type="ORF">EGR_06642</name>
</gene>
<dbReference type="AlphaFoldDB" id="W6UCM7"/>
<feature type="region of interest" description="Disordered" evidence="1">
    <location>
        <begin position="189"/>
        <end position="227"/>
    </location>
</feature>
<feature type="region of interest" description="Disordered" evidence="1">
    <location>
        <begin position="428"/>
        <end position="470"/>
    </location>
</feature>
<organism evidence="2 3">
    <name type="scientific">Echinococcus granulosus</name>
    <name type="common">Hydatid tapeworm</name>
    <dbReference type="NCBI Taxonomy" id="6210"/>
    <lineage>
        <taxon>Eukaryota</taxon>
        <taxon>Metazoa</taxon>
        <taxon>Spiralia</taxon>
        <taxon>Lophotrochozoa</taxon>
        <taxon>Platyhelminthes</taxon>
        <taxon>Cestoda</taxon>
        <taxon>Eucestoda</taxon>
        <taxon>Cyclophyllidea</taxon>
        <taxon>Taeniidae</taxon>
        <taxon>Echinococcus</taxon>
        <taxon>Echinococcus granulosus group</taxon>
    </lineage>
</organism>
<dbReference type="STRING" id="6210.W6UCM7"/>
<dbReference type="RefSeq" id="XP_024349657.1">
    <property type="nucleotide sequence ID" value="XM_024495891.1"/>
</dbReference>
<dbReference type="OMA" id="EMEIFEM"/>
<feature type="compositionally biased region" description="Basic and acidic residues" evidence="1">
    <location>
        <begin position="428"/>
        <end position="465"/>
    </location>
</feature>
<feature type="compositionally biased region" description="Basic and acidic residues" evidence="1">
    <location>
        <begin position="34"/>
        <end position="43"/>
    </location>
</feature>
<proteinExistence type="predicted"/>
<dbReference type="EMBL" id="APAU02000061">
    <property type="protein sequence ID" value="EUB58461.1"/>
    <property type="molecule type" value="Genomic_DNA"/>
</dbReference>
<dbReference type="KEGG" id="egl:EGR_06642"/>
<sequence length="576" mass="64749">MATIAATCGRSLPAFVLVTTLLYKKVEKRKDEVLRLDDTEKKSRREKNGKKPEFENGYEESVGAHVAKEGPKDIGRIGMEDKTKVQFDPNKFVKATDEEKETTETGTEVKEGDRELENLAKGSNLKFPRCNEGGKVEVPTQEKAVIEKGIEELVEVNEDNEHCQEAEKTEADLTERALKAMKMCMNNGSEADSNETDANYATKQTEKAKGKSTEGIVGTESGQEDGRIEKAIEMIKMGENADDEEDKENTDELNGVKALDKKKEVENEEFKIAEKKVTSTIEVPMDTVELTGKEEGKENLDKTAEVEEVKLFEVTGGGDGGLEDKESKVKQNGVEPKEVVIDPIEINEEVEGEENFIDKVEVEIKSDATTKAEPKEKQLEESGKQEVSVTYEEMEIFEMDENKKGKESSSAIVWTEAVQPVWEEGLPREEESEMEMRHCHEEVDVKEETSVSRKKSETNKAELIDKAQPQEIEPGEELLVKIEVGELPELKLEEEEVEVDKFQELDVGMQLKRDVESQNEMGEEESVNKRPTRQQECKRDKTAAKFILPAEVQTAELVMNTTAAEEEEAEHNSDLV</sequence>
<feature type="compositionally biased region" description="Polar residues" evidence="1">
    <location>
        <begin position="189"/>
        <end position="203"/>
    </location>
</feature>
<comment type="caution">
    <text evidence="2">The sequence shown here is derived from an EMBL/GenBank/DDBJ whole genome shotgun (WGS) entry which is preliminary data.</text>
</comment>
<feature type="region of interest" description="Disordered" evidence="1">
    <location>
        <begin position="315"/>
        <end position="334"/>
    </location>
</feature>
<name>W6UCM7_ECHGR</name>
<feature type="region of interest" description="Disordered" evidence="1">
    <location>
        <begin position="513"/>
        <end position="540"/>
    </location>
</feature>
<feature type="compositionally biased region" description="Basic and acidic residues" evidence="1">
    <location>
        <begin position="66"/>
        <end position="75"/>
    </location>
</feature>
<protein>
    <submittedName>
        <fullName evidence="2">Uncharacterized protein</fullName>
    </submittedName>
</protein>
<feature type="region of interest" description="Disordered" evidence="1">
    <location>
        <begin position="34"/>
        <end position="75"/>
    </location>
</feature>
<accession>W6UCM7</accession>
<evidence type="ECO:0000313" key="3">
    <source>
        <dbReference type="Proteomes" id="UP000019149"/>
    </source>
</evidence>
<feature type="region of interest" description="Disordered" evidence="1">
    <location>
        <begin position="366"/>
        <end position="387"/>
    </location>
</feature>
<evidence type="ECO:0000313" key="2">
    <source>
        <dbReference type="EMBL" id="EUB58461.1"/>
    </source>
</evidence>
<feature type="compositionally biased region" description="Basic and acidic residues" evidence="1">
    <location>
        <begin position="322"/>
        <end position="334"/>
    </location>
</feature>
<feature type="compositionally biased region" description="Basic and acidic residues" evidence="1">
    <location>
        <begin position="366"/>
        <end position="384"/>
    </location>
</feature>